<accession>A0ABN2PEA9</accession>
<reference evidence="1 2" key="1">
    <citation type="journal article" date="2019" name="Int. J. Syst. Evol. Microbiol.">
        <title>The Global Catalogue of Microorganisms (GCM) 10K type strain sequencing project: providing services to taxonomists for standard genome sequencing and annotation.</title>
        <authorList>
            <consortium name="The Broad Institute Genomics Platform"/>
            <consortium name="The Broad Institute Genome Sequencing Center for Infectious Disease"/>
            <person name="Wu L."/>
            <person name="Ma J."/>
        </authorList>
    </citation>
    <scope>NUCLEOTIDE SEQUENCE [LARGE SCALE GENOMIC DNA]</scope>
    <source>
        <strain evidence="1 2">JCM 14900</strain>
    </source>
</reference>
<dbReference type="InterPro" id="IPR016888">
    <property type="entry name" value="UCP028498"/>
</dbReference>
<name>A0ABN2PEA9_9MICO</name>
<proteinExistence type="predicted"/>
<dbReference type="Proteomes" id="UP001501343">
    <property type="component" value="Unassembled WGS sequence"/>
</dbReference>
<sequence>MTSWTASDLERVGRADELKISSTRPDSTYRPFVIIWAVRVGDDLYVRSAYGTANPWYRRALRSTTGRIAAGGVEAAVAFVHVDPDDTPLQEAVDAAYHAKYDRYGARIVGTVVGPTAHLSTIRIDPR</sequence>
<dbReference type="EMBL" id="BAAAOF010000002">
    <property type="protein sequence ID" value="GAA1918467.1"/>
    <property type="molecule type" value="Genomic_DNA"/>
</dbReference>
<evidence type="ECO:0008006" key="3">
    <source>
        <dbReference type="Google" id="ProtNLM"/>
    </source>
</evidence>
<keyword evidence="2" id="KW-1185">Reference proteome</keyword>
<organism evidence="1 2">
    <name type="scientific">Microbacterium aoyamense</name>
    <dbReference type="NCBI Taxonomy" id="344166"/>
    <lineage>
        <taxon>Bacteria</taxon>
        <taxon>Bacillati</taxon>
        <taxon>Actinomycetota</taxon>
        <taxon>Actinomycetes</taxon>
        <taxon>Micrococcales</taxon>
        <taxon>Microbacteriaceae</taxon>
        <taxon>Microbacterium</taxon>
    </lineage>
</organism>
<evidence type="ECO:0000313" key="1">
    <source>
        <dbReference type="EMBL" id="GAA1918467.1"/>
    </source>
</evidence>
<evidence type="ECO:0000313" key="2">
    <source>
        <dbReference type="Proteomes" id="UP001501343"/>
    </source>
</evidence>
<dbReference type="Pfam" id="PF10012">
    <property type="entry name" value="DUF2255"/>
    <property type="match status" value="1"/>
</dbReference>
<dbReference type="RefSeq" id="WP_248145830.1">
    <property type="nucleotide sequence ID" value="NZ_BAAAOF010000002.1"/>
</dbReference>
<gene>
    <name evidence="1" type="ORF">GCM10009775_08810</name>
</gene>
<comment type="caution">
    <text evidence="1">The sequence shown here is derived from an EMBL/GenBank/DDBJ whole genome shotgun (WGS) entry which is preliminary data.</text>
</comment>
<protein>
    <recommendedName>
        <fullName evidence="3">DUF2255 family protein</fullName>
    </recommendedName>
</protein>